<dbReference type="Gene3D" id="3.40.710.10">
    <property type="entry name" value="DD-peptidase/beta-lactamase superfamily"/>
    <property type="match status" value="1"/>
</dbReference>
<dbReference type="InterPro" id="IPR001466">
    <property type="entry name" value="Beta-lactam-related"/>
</dbReference>
<dbReference type="Proteomes" id="UP000321907">
    <property type="component" value="Unassembled WGS sequence"/>
</dbReference>
<dbReference type="InterPro" id="IPR050789">
    <property type="entry name" value="Diverse_Enzym_Activities"/>
</dbReference>
<comment type="caution">
    <text evidence="2">The sequence shown here is derived from an EMBL/GenBank/DDBJ whole genome shotgun (WGS) entry which is preliminary data.</text>
</comment>
<dbReference type="InterPro" id="IPR012338">
    <property type="entry name" value="Beta-lactam/transpept-like"/>
</dbReference>
<reference evidence="2 3" key="1">
    <citation type="submission" date="2019-08" db="EMBL/GenBank/DDBJ databases">
        <title>Lewinella sp. strain SSH13 Genome sequencing and assembly.</title>
        <authorList>
            <person name="Kim I."/>
        </authorList>
    </citation>
    <scope>NUCLEOTIDE SEQUENCE [LARGE SCALE GENOMIC DNA]</scope>
    <source>
        <strain evidence="2 3">SSH13</strain>
    </source>
</reference>
<dbReference type="GO" id="GO:0016787">
    <property type="term" value="F:hydrolase activity"/>
    <property type="evidence" value="ECO:0007669"/>
    <property type="project" value="UniProtKB-KW"/>
</dbReference>
<dbReference type="Pfam" id="PF00144">
    <property type="entry name" value="Beta-lactamase"/>
    <property type="match status" value="1"/>
</dbReference>
<protein>
    <submittedName>
        <fullName evidence="2">Serine hydrolase</fullName>
    </submittedName>
</protein>
<dbReference type="SUPFAM" id="SSF56601">
    <property type="entry name" value="beta-lactamase/transpeptidase-like"/>
    <property type="match status" value="1"/>
</dbReference>
<organism evidence="2 3">
    <name type="scientific">Neolewinella aurantiaca</name>
    <dbReference type="NCBI Taxonomy" id="2602767"/>
    <lineage>
        <taxon>Bacteria</taxon>
        <taxon>Pseudomonadati</taxon>
        <taxon>Bacteroidota</taxon>
        <taxon>Saprospiria</taxon>
        <taxon>Saprospirales</taxon>
        <taxon>Lewinellaceae</taxon>
        <taxon>Neolewinella</taxon>
    </lineage>
</organism>
<dbReference type="EMBL" id="VOXD01000001">
    <property type="protein sequence ID" value="TXF91688.1"/>
    <property type="molecule type" value="Genomic_DNA"/>
</dbReference>
<name>A0A5C7FK17_9BACT</name>
<dbReference type="PROSITE" id="PS51257">
    <property type="entry name" value="PROKAR_LIPOPROTEIN"/>
    <property type="match status" value="1"/>
</dbReference>
<accession>A0A5C7FK17</accession>
<evidence type="ECO:0000259" key="1">
    <source>
        <dbReference type="Pfam" id="PF00144"/>
    </source>
</evidence>
<dbReference type="PANTHER" id="PTHR43283:SF7">
    <property type="entry name" value="BETA-LACTAMASE-RELATED DOMAIN-CONTAINING PROTEIN"/>
    <property type="match status" value="1"/>
</dbReference>
<sequence>MYRFLLFPLLLLTACTEQSPSLPLELSRGEIIDDFHQGQIGQIRFFNDWVNYEDFGPEDFITTLHLNEATEFNARMFLDKTITSYLHDLAPEMTVEELCAAGSFQFTFLVDGQETYVYNLQTGAGSCDYKNEATVFGIPWFGEKEQDHWGRFLWVKFMKLGGGEAALSQGVHNLTIEVRPYLQAEDLKTGPLIARGSIRVVAQLPEVSPTDVAVHPIAATDRFPVAAEPLRGEPVKTMNAKIARGQFSNITSVVVLKNGEILLEEYFNGADRGTLHDTRSVGKSFAGAVTGLALKDGHLKDVNQPISDFYDLSKFANPSPLKSGTTIHQLLTMTSGLDSNDSRPDSPGQEEKMYVTDDWAKFVLDLPARKDSGWSYCSAGTVLLGDILQQTLPGGLEAYAEKELFTPLGITDQKWQYTPTGVGNTAGSLKMSALSLAAFGQLYLDGGKGIFPADWATISLQPQVARNDEKGGHYGYLFWHDAIESEGTTYTYAHASGNGGNKIVMIEELNVVIIITATAYNKPYAHWQAGQILSEHLLPALR</sequence>
<evidence type="ECO:0000313" key="3">
    <source>
        <dbReference type="Proteomes" id="UP000321907"/>
    </source>
</evidence>
<feature type="domain" description="Beta-lactamase-related" evidence="1">
    <location>
        <begin position="252"/>
        <end position="520"/>
    </location>
</feature>
<dbReference type="PANTHER" id="PTHR43283">
    <property type="entry name" value="BETA-LACTAMASE-RELATED"/>
    <property type="match status" value="1"/>
</dbReference>
<dbReference type="AlphaFoldDB" id="A0A5C7FK17"/>
<dbReference type="OrthoDB" id="1185352at2"/>
<proteinExistence type="predicted"/>
<keyword evidence="3" id="KW-1185">Reference proteome</keyword>
<dbReference type="RefSeq" id="WP_147928729.1">
    <property type="nucleotide sequence ID" value="NZ_VOXD01000001.1"/>
</dbReference>
<evidence type="ECO:0000313" key="2">
    <source>
        <dbReference type="EMBL" id="TXF91688.1"/>
    </source>
</evidence>
<gene>
    <name evidence="2" type="ORF">FUA23_00450</name>
</gene>
<keyword evidence="2" id="KW-0378">Hydrolase</keyword>